<dbReference type="Proteomes" id="UP000283387">
    <property type="component" value="Unassembled WGS sequence"/>
</dbReference>
<keyword evidence="2" id="KW-0808">Transferase</keyword>
<dbReference type="Pfam" id="PF04230">
    <property type="entry name" value="PS_pyruv_trans"/>
    <property type="match status" value="1"/>
</dbReference>
<organism evidence="2 3">
    <name type="scientific">Mangrovibacterium diazotrophicum</name>
    <dbReference type="NCBI Taxonomy" id="1261403"/>
    <lineage>
        <taxon>Bacteria</taxon>
        <taxon>Pseudomonadati</taxon>
        <taxon>Bacteroidota</taxon>
        <taxon>Bacteroidia</taxon>
        <taxon>Marinilabiliales</taxon>
        <taxon>Prolixibacteraceae</taxon>
        <taxon>Mangrovibacterium</taxon>
    </lineage>
</organism>
<dbReference type="OrthoDB" id="1228743at2"/>
<dbReference type="RefSeq" id="WP_120273257.1">
    <property type="nucleotide sequence ID" value="NZ_RAPN01000001.1"/>
</dbReference>
<dbReference type="PANTHER" id="PTHR36836">
    <property type="entry name" value="COLANIC ACID BIOSYNTHESIS PROTEIN WCAK"/>
    <property type="match status" value="1"/>
</dbReference>
<gene>
    <name evidence="2" type="ORF">BC643_2370</name>
</gene>
<dbReference type="AlphaFoldDB" id="A0A419W954"/>
<reference evidence="2 3" key="1">
    <citation type="submission" date="2018-09" db="EMBL/GenBank/DDBJ databases">
        <title>Genomic Encyclopedia of Archaeal and Bacterial Type Strains, Phase II (KMG-II): from individual species to whole genera.</title>
        <authorList>
            <person name="Goeker M."/>
        </authorList>
    </citation>
    <scope>NUCLEOTIDE SEQUENCE [LARGE SCALE GENOMIC DNA]</scope>
    <source>
        <strain evidence="2 3">DSM 27148</strain>
    </source>
</reference>
<proteinExistence type="predicted"/>
<dbReference type="GO" id="GO:0016740">
    <property type="term" value="F:transferase activity"/>
    <property type="evidence" value="ECO:0007669"/>
    <property type="project" value="UniProtKB-KW"/>
</dbReference>
<dbReference type="EMBL" id="RAPN01000001">
    <property type="protein sequence ID" value="RKD92001.1"/>
    <property type="molecule type" value="Genomic_DNA"/>
</dbReference>
<evidence type="ECO:0000313" key="3">
    <source>
        <dbReference type="Proteomes" id="UP000283387"/>
    </source>
</evidence>
<sequence length="375" mass="43438">MNKILYPSRIIKGNLGDVLINVLLIRELLNHSEVYLKGKPRAEVYDLIVQNNPDKNKLNIIDSNSKSLFLEKLKIFSNIAFKNKYRIVFDTPGHVTEKKKHLKTLLKAISDIVKADIYHLLNIKIYKFGITLGPFKNDSWFLYKKVCKKTDHVMLRDKRNYEQLKTRKLKNIHLGPDLAFLLYRHPQLNPIPETKIEKEGVVISLRGSLIGKKIEHNYFDTVVSNTISLVSQIVSEAQINVVKLSYQVDCDREPAMVLFDKLKIVFPSIELIFIDHILNFDQASELYRNSKFVITNRLHVFLFAMILNTKSYVVTDIVKHQKLIAIINDLELSSLVYSPELRYSFQDPSQMELFAKHADINARTLRESIKTIATL</sequence>
<evidence type="ECO:0000313" key="2">
    <source>
        <dbReference type="EMBL" id="RKD92001.1"/>
    </source>
</evidence>
<comment type="caution">
    <text evidence="2">The sequence shown here is derived from an EMBL/GenBank/DDBJ whole genome shotgun (WGS) entry which is preliminary data.</text>
</comment>
<accession>A0A419W954</accession>
<dbReference type="PANTHER" id="PTHR36836:SF1">
    <property type="entry name" value="COLANIC ACID BIOSYNTHESIS PROTEIN WCAK"/>
    <property type="match status" value="1"/>
</dbReference>
<name>A0A419W954_9BACT</name>
<evidence type="ECO:0000259" key="1">
    <source>
        <dbReference type="Pfam" id="PF04230"/>
    </source>
</evidence>
<feature type="domain" description="Polysaccharide pyruvyl transferase" evidence="1">
    <location>
        <begin position="14"/>
        <end position="314"/>
    </location>
</feature>
<keyword evidence="3" id="KW-1185">Reference proteome</keyword>
<protein>
    <submittedName>
        <fullName evidence="2">Polysaccharide pyruvyl transferase WcaK-like protein</fullName>
    </submittedName>
</protein>
<dbReference type="InterPro" id="IPR007345">
    <property type="entry name" value="Polysacch_pyruvyl_Trfase"/>
</dbReference>